<feature type="binding site" evidence="7">
    <location>
        <position position="9"/>
    </location>
    <ligand>
        <name>Mg(2+)</name>
        <dbReference type="ChEBI" id="CHEBI:18420"/>
    </ligand>
</feature>
<evidence type="ECO:0000313" key="8">
    <source>
        <dbReference type="EMBL" id="TFE89839.1"/>
    </source>
</evidence>
<dbReference type="PANTHER" id="PTHR19288">
    <property type="entry name" value="4-NITROPHENYLPHOSPHATASE-RELATED"/>
    <property type="match status" value="1"/>
</dbReference>
<dbReference type="Proteomes" id="UP000298246">
    <property type="component" value="Unassembled WGS sequence"/>
</dbReference>
<evidence type="ECO:0000256" key="6">
    <source>
        <dbReference type="PIRSR" id="PIRSR000915-2"/>
    </source>
</evidence>
<comment type="cofactor">
    <cofactor evidence="7">
        <name>Mg(2+)</name>
        <dbReference type="ChEBI" id="CHEBI:18420"/>
    </cofactor>
    <text evidence="7">Divalent metal ions. Mg(2+) is the most effective.</text>
</comment>
<dbReference type="InterPro" id="IPR006357">
    <property type="entry name" value="HAD-SF_hydro_IIA"/>
</dbReference>
<evidence type="ECO:0000256" key="5">
    <source>
        <dbReference type="PIRSR" id="PIRSR000915-1"/>
    </source>
</evidence>
<feature type="active site" description="Proton donor" evidence="5">
    <location>
        <position position="9"/>
    </location>
</feature>
<dbReference type="InterPro" id="IPR036412">
    <property type="entry name" value="HAD-like_sf"/>
</dbReference>
<dbReference type="EC" id="3.1.3.-" evidence="4"/>
<dbReference type="EMBL" id="MYFO01000006">
    <property type="protein sequence ID" value="TFE89839.1"/>
    <property type="molecule type" value="Genomic_DNA"/>
</dbReference>
<feature type="binding site" evidence="7">
    <location>
        <position position="204"/>
    </location>
    <ligand>
        <name>Mg(2+)</name>
        <dbReference type="ChEBI" id="CHEBI:18420"/>
    </ligand>
</feature>
<protein>
    <recommendedName>
        <fullName evidence="4">Acid sugar phosphatase</fullName>
        <ecNumber evidence="4">3.1.3.-</ecNumber>
    </recommendedName>
</protein>
<keyword evidence="8" id="KW-0378">Hydrolase</keyword>
<keyword evidence="2 4" id="KW-0479">Metal-binding</keyword>
<dbReference type="Pfam" id="PF13344">
    <property type="entry name" value="Hydrolase_6"/>
    <property type="match status" value="1"/>
</dbReference>
<dbReference type="GO" id="GO:0016791">
    <property type="term" value="F:phosphatase activity"/>
    <property type="evidence" value="ECO:0007669"/>
    <property type="project" value="TreeGrafter"/>
</dbReference>
<proteinExistence type="inferred from homology"/>
<dbReference type="GO" id="GO:0046872">
    <property type="term" value="F:metal ion binding"/>
    <property type="evidence" value="ECO:0007669"/>
    <property type="project" value="UniProtKB-KW"/>
</dbReference>
<dbReference type="Gene3D" id="3.40.50.1000">
    <property type="entry name" value="HAD superfamily/HAD-like"/>
    <property type="match status" value="2"/>
</dbReference>
<comment type="function">
    <text evidence="4">Catalyzes the dephosphorylation of 2-6 carbon acid sugars in vitro.</text>
</comment>
<reference evidence="8 9" key="1">
    <citation type="submission" date="2017-03" db="EMBL/GenBank/DDBJ databases">
        <title>Isolation of Levoglucosan Utilizing Bacteria.</title>
        <authorList>
            <person name="Arya A.S."/>
        </authorList>
    </citation>
    <scope>NUCLEOTIDE SEQUENCE [LARGE SCALE GENOMIC DNA]</scope>
    <source>
        <strain evidence="8 9">MEC069</strain>
    </source>
</reference>
<dbReference type="SUPFAM" id="SSF56784">
    <property type="entry name" value="HAD-like"/>
    <property type="match status" value="1"/>
</dbReference>
<evidence type="ECO:0000256" key="4">
    <source>
        <dbReference type="PIRNR" id="PIRNR000915"/>
    </source>
</evidence>
<keyword evidence="9" id="KW-1185">Reference proteome</keyword>
<dbReference type="PANTHER" id="PTHR19288:SF95">
    <property type="entry name" value="D-GLYCEROL 3-PHOSPHATE PHOSPHATASE"/>
    <property type="match status" value="1"/>
</dbReference>
<dbReference type="NCBIfam" id="TIGR01460">
    <property type="entry name" value="HAD-SF-IIA"/>
    <property type="match status" value="1"/>
</dbReference>
<dbReference type="GO" id="GO:0005737">
    <property type="term" value="C:cytoplasm"/>
    <property type="evidence" value="ECO:0007669"/>
    <property type="project" value="TreeGrafter"/>
</dbReference>
<accession>A0A4Y8Q7Q8</accession>
<feature type="binding site" evidence="7">
    <location>
        <position position="7"/>
    </location>
    <ligand>
        <name>Mg(2+)</name>
        <dbReference type="ChEBI" id="CHEBI:18420"/>
    </ligand>
</feature>
<dbReference type="AlphaFoldDB" id="A0A4Y8Q7Q8"/>
<feature type="binding site" evidence="6">
    <location>
        <position position="179"/>
    </location>
    <ligand>
        <name>substrate</name>
    </ligand>
</feature>
<evidence type="ECO:0000313" key="9">
    <source>
        <dbReference type="Proteomes" id="UP000298246"/>
    </source>
</evidence>
<keyword evidence="3 4" id="KW-0460">Magnesium</keyword>
<name>A0A4Y8Q7Q8_9BACL</name>
<dbReference type="Pfam" id="PF13242">
    <property type="entry name" value="Hydrolase_like"/>
    <property type="match status" value="1"/>
</dbReference>
<sequence length="270" mass="27917">MYGFLIDLDGTLYRGHEPIPYAGAFLRLLEARGLPYQLVTNNSSRSPEQVAEHLQALGIAVPAARVFTSSQAAALYLHARQPGARAYVIGEAGLRDALTAAGFAVTEHDDAAFVVQGIDRSFTYGKLAEAVRRLRGGAGYVLTNPDLLLPGDGGLQPGAGSLAAAIRAAAGVEPVTIGKPSPIIMAYAIARLGLSPADVWVIGDNAATDIRGGAISRCRTALVLTGVATPANVHEQLAAAGVTPDLVCTDLRDFAAQVLDVELPAEPGGA</sequence>
<dbReference type="OrthoDB" id="9810449at2"/>
<evidence type="ECO:0000256" key="2">
    <source>
        <dbReference type="ARBA" id="ARBA00022723"/>
    </source>
</evidence>
<dbReference type="NCBIfam" id="TIGR01457">
    <property type="entry name" value="HAD-SF-IIA-hyp2"/>
    <property type="match status" value="1"/>
</dbReference>
<feature type="active site" description="Nucleophile" evidence="5">
    <location>
        <position position="7"/>
    </location>
</feature>
<dbReference type="InterPro" id="IPR023214">
    <property type="entry name" value="HAD_sf"/>
</dbReference>
<gene>
    <name evidence="8" type="ORF">B5M42_07040</name>
</gene>
<comment type="caution">
    <text evidence="8">The sequence shown here is derived from an EMBL/GenBank/DDBJ whole genome shotgun (WGS) entry which is preliminary data.</text>
</comment>
<evidence type="ECO:0000256" key="3">
    <source>
        <dbReference type="ARBA" id="ARBA00022842"/>
    </source>
</evidence>
<evidence type="ECO:0000256" key="1">
    <source>
        <dbReference type="ARBA" id="ARBA00006696"/>
    </source>
</evidence>
<evidence type="ECO:0000256" key="7">
    <source>
        <dbReference type="PIRSR" id="PIRSR000915-3"/>
    </source>
</evidence>
<organism evidence="8 9">
    <name type="scientific">Paenibacillus athensensis</name>
    <dbReference type="NCBI Taxonomy" id="1967502"/>
    <lineage>
        <taxon>Bacteria</taxon>
        <taxon>Bacillati</taxon>
        <taxon>Bacillota</taxon>
        <taxon>Bacilli</taxon>
        <taxon>Bacillales</taxon>
        <taxon>Paenibacillaceae</taxon>
        <taxon>Paenibacillus</taxon>
    </lineage>
</organism>
<dbReference type="RefSeq" id="WP_134751146.1">
    <property type="nucleotide sequence ID" value="NZ_MYFO02000006.1"/>
</dbReference>
<dbReference type="PIRSF" id="PIRSF000915">
    <property type="entry name" value="PGP-type_phosphatase"/>
    <property type="match status" value="1"/>
</dbReference>
<dbReference type="InterPro" id="IPR006354">
    <property type="entry name" value="HAD-SF_hydro_IIA_hyp1"/>
</dbReference>
<comment type="similarity">
    <text evidence="1 4">Belongs to the HAD-like hydrolase superfamily. NagD family.</text>
</comment>